<feature type="non-terminal residue" evidence="2">
    <location>
        <position position="191"/>
    </location>
</feature>
<feature type="compositionally biased region" description="Pro residues" evidence="1">
    <location>
        <begin position="175"/>
        <end position="191"/>
    </location>
</feature>
<feature type="non-terminal residue" evidence="2">
    <location>
        <position position="1"/>
    </location>
</feature>
<feature type="compositionally biased region" description="Basic and acidic residues" evidence="1">
    <location>
        <begin position="42"/>
        <end position="79"/>
    </location>
</feature>
<organism evidence="2">
    <name type="scientific">uncultured Mycobacteriales bacterium</name>
    <dbReference type="NCBI Taxonomy" id="581187"/>
    <lineage>
        <taxon>Bacteria</taxon>
        <taxon>Bacillati</taxon>
        <taxon>Actinomycetota</taxon>
        <taxon>Actinomycetes</taxon>
        <taxon>Mycobacteriales</taxon>
        <taxon>environmental samples</taxon>
    </lineage>
</organism>
<name>A0A6J4HDC4_9ACTN</name>
<feature type="region of interest" description="Disordered" evidence="1">
    <location>
        <begin position="1"/>
        <end position="191"/>
    </location>
</feature>
<dbReference type="AlphaFoldDB" id="A0A6J4HDC4"/>
<evidence type="ECO:0000256" key="1">
    <source>
        <dbReference type="SAM" id="MobiDB-lite"/>
    </source>
</evidence>
<sequence>GDAATVDRQRLGVRHQRVRGGADRRHPRPRRLRRHAGCAAAHGRDGLRRDPAGRRVRGRQDPVRGQRLGLDPHSHPPDHRGHHRLPDRRRRRDARPGGGGQLVRDHGAAVPPGQGRPAPRGEHLTGAGHQHRHQLGRGRRGGRDDLAGVAAAVGGGVAGADPARARPRVGRLPVVPHPPRAGPPSSAPLDL</sequence>
<feature type="compositionally biased region" description="Basic and acidic residues" evidence="1">
    <location>
        <begin position="1"/>
        <end position="10"/>
    </location>
</feature>
<feature type="compositionally biased region" description="Basic residues" evidence="1">
    <location>
        <begin position="80"/>
        <end position="93"/>
    </location>
</feature>
<evidence type="ECO:0000313" key="2">
    <source>
        <dbReference type="EMBL" id="CAA9218359.1"/>
    </source>
</evidence>
<feature type="compositionally biased region" description="Basic residues" evidence="1">
    <location>
        <begin position="25"/>
        <end position="36"/>
    </location>
</feature>
<accession>A0A6J4HDC4</accession>
<protein>
    <submittedName>
        <fullName evidence="2">Uncharacterized protein</fullName>
    </submittedName>
</protein>
<dbReference type="EMBL" id="CADCTP010000032">
    <property type="protein sequence ID" value="CAA9218359.1"/>
    <property type="molecule type" value="Genomic_DNA"/>
</dbReference>
<proteinExistence type="predicted"/>
<gene>
    <name evidence="2" type="ORF">AVDCRST_MAG41-388</name>
</gene>
<reference evidence="2" key="1">
    <citation type="submission" date="2020-02" db="EMBL/GenBank/DDBJ databases">
        <authorList>
            <person name="Meier V. D."/>
        </authorList>
    </citation>
    <scope>NUCLEOTIDE SEQUENCE</scope>
    <source>
        <strain evidence="2">AVDCRST_MAG41</strain>
    </source>
</reference>
<feature type="compositionally biased region" description="Basic residues" evidence="1">
    <location>
        <begin position="129"/>
        <end position="140"/>
    </location>
</feature>